<keyword evidence="14" id="KW-0413">Isomerase</keyword>
<keyword evidence="6" id="KW-0547">Nucleotide-binding</keyword>
<dbReference type="GO" id="GO:0005634">
    <property type="term" value="C:nucleus"/>
    <property type="evidence" value="ECO:0007669"/>
    <property type="project" value="UniProtKB-SubCell"/>
</dbReference>
<comment type="similarity">
    <text evidence="3">Belongs to the DEAD box helicase family. DEAH subfamily.</text>
</comment>
<keyword evidence="10" id="KW-0067">ATP-binding</keyword>
<dbReference type="PROSITE" id="PS00690">
    <property type="entry name" value="DEAH_ATP_HELICASE"/>
    <property type="match status" value="1"/>
</dbReference>
<organism evidence="21 22">
    <name type="scientific">Circinella minor</name>
    <dbReference type="NCBI Taxonomy" id="1195481"/>
    <lineage>
        <taxon>Eukaryota</taxon>
        <taxon>Fungi</taxon>
        <taxon>Fungi incertae sedis</taxon>
        <taxon>Mucoromycota</taxon>
        <taxon>Mucoromycotina</taxon>
        <taxon>Mucoromycetes</taxon>
        <taxon>Mucorales</taxon>
        <taxon>Lichtheimiaceae</taxon>
        <taxon>Circinella</taxon>
    </lineage>
</organism>
<dbReference type="SMART" id="SM00488">
    <property type="entry name" value="DEXDc2"/>
    <property type="match status" value="1"/>
</dbReference>
<dbReference type="GO" id="GO:1990918">
    <property type="term" value="P:double-strand break repair involved in meiotic recombination"/>
    <property type="evidence" value="ECO:0007669"/>
    <property type="project" value="TreeGrafter"/>
</dbReference>
<keyword evidence="4" id="KW-0004">4Fe-4S</keyword>
<dbReference type="GO" id="GO:0051539">
    <property type="term" value="F:4 iron, 4 sulfur cluster binding"/>
    <property type="evidence" value="ECO:0007669"/>
    <property type="project" value="UniProtKB-KW"/>
</dbReference>
<evidence type="ECO:0000256" key="13">
    <source>
        <dbReference type="ARBA" id="ARBA00023204"/>
    </source>
</evidence>
<feature type="domain" description="Helicase ATP-binding" evidence="20">
    <location>
        <begin position="55"/>
        <end position="371"/>
    </location>
</feature>
<dbReference type="GO" id="GO:0006289">
    <property type="term" value="P:nucleotide-excision repair"/>
    <property type="evidence" value="ECO:0007669"/>
    <property type="project" value="TreeGrafter"/>
</dbReference>
<dbReference type="PROSITE" id="PS51193">
    <property type="entry name" value="HELICASE_ATP_BIND_2"/>
    <property type="match status" value="1"/>
</dbReference>
<dbReference type="Pfam" id="PF06733">
    <property type="entry name" value="DEAD_2"/>
    <property type="match status" value="1"/>
</dbReference>
<evidence type="ECO:0000256" key="5">
    <source>
        <dbReference type="ARBA" id="ARBA00022723"/>
    </source>
</evidence>
<dbReference type="AlphaFoldDB" id="A0A8H7VTB6"/>
<evidence type="ECO:0000313" key="21">
    <source>
        <dbReference type="EMBL" id="KAG2226344.1"/>
    </source>
</evidence>
<keyword evidence="13" id="KW-0234">DNA repair</keyword>
<dbReference type="NCBIfam" id="TIGR00604">
    <property type="entry name" value="rad3"/>
    <property type="match status" value="1"/>
</dbReference>
<comment type="cofactor">
    <cofactor evidence="1">
        <name>[4Fe-4S] cluster</name>
        <dbReference type="ChEBI" id="CHEBI:49883"/>
    </cofactor>
</comment>
<dbReference type="InterPro" id="IPR002464">
    <property type="entry name" value="DNA/RNA_helicase_DEAH_CS"/>
</dbReference>
<keyword evidence="22" id="KW-1185">Reference proteome</keyword>
<evidence type="ECO:0000256" key="17">
    <source>
        <dbReference type="ARBA" id="ARBA00048954"/>
    </source>
</evidence>
<evidence type="ECO:0000313" key="22">
    <source>
        <dbReference type="Proteomes" id="UP000646827"/>
    </source>
</evidence>
<evidence type="ECO:0000256" key="15">
    <source>
        <dbReference type="ARBA" id="ARBA00023242"/>
    </source>
</evidence>
<dbReference type="OrthoDB" id="272481at2759"/>
<dbReference type="InterPro" id="IPR006555">
    <property type="entry name" value="ATP-dep_Helicase_C"/>
</dbReference>
<keyword evidence="12" id="KW-0411">Iron-sulfur</keyword>
<dbReference type="CDD" id="cd18788">
    <property type="entry name" value="SF2_C_XPD"/>
    <property type="match status" value="1"/>
</dbReference>
<dbReference type="PANTHER" id="PTHR11472:SF47">
    <property type="entry name" value="FANCONI ANEMIA GROUP J PROTEIN"/>
    <property type="match status" value="1"/>
</dbReference>
<evidence type="ECO:0000256" key="2">
    <source>
        <dbReference type="ARBA" id="ARBA00004123"/>
    </source>
</evidence>
<sequence length="875" mass="100891">MRPRSRKRNNNDDQVNDKDDTTTTDQKLLPFKSIAQLRKPIKRSSEIPMKRYPMSGVNVEFPFQPSWSEFENKRLLEEKEKLQKEREAELVAITEKSRMIVKDTMLLDNNNPTTTTNSNLKRVFSSDDDDFRPIKLPAKIIKLQKEEKEKNKSLKVFMDGEEKDKMEEDLIQPFIQVSKIYVGSRTHKQLSQLVGELKGNTRYRPKMAVLGSRDHYCIHGKVKKAADKGEACTQLLDDNLCTYSKNVRKMITDTSIRQGGDQEIWDIEDLTDLGRKKKGCPYFASRSLAETAEIIFCPYNYLLDPMVRSSMEIDLKDSVIILDEAHNIEDVARSCGSFELTEVQLKIVCIELSQVAKHPRIEKDQILSSAYSGLYSLADELLKFLQNDPKNTTIKRDTYEEHTRIWNNKDLLNQLSDLDITQISLKGILSNFQVVAEQIAKLKQGKEEENEQHDVHGNDVTTIDNSEEAKKRTRLCISIKSLRFFEGLLMIFKFILSEEGTREKDYSMALIKKVERYNNSKALKQSEWEYKLAFWCLNPAIIFKDMTKDTRSVVLTSGTLSPLNTFASELETDFPIRLEANHVIDRSQVWIRSIAQGPGAVKLNGTWERASQFQYQDSVGESLCQISETIPYGILCFVPSYNAMEKLIERWHTTGVYDRLESKKYILCEPSGRNSKDLFESLMSRYYYYINEAETRQNTEGHKNGAILFAVYRGKVSEGIDFTDNNCRAVVALGIPFPNIKDIQVELKKDYNTKRYNNGEPVLDGGGWYRTQAYRAINQALGRCIRHRRDWGAVILLESRFSEPKNISQLSKWVRPLCATELDHLIAMADLREFAKTRLDLDQVAKQEKLALMIKEEEQDGDIMSDNEDIINHLE</sequence>
<dbReference type="InterPro" id="IPR014013">
    <property type="entry name" value="Helic_SF1/SF2_ATP-bd_DinG/Rad3"/>
</dbReference>
<keyword evidence="8" id="KW-0378">Hydrolase</keyword>
<evidence type="ECO:0000256" key="10">
    <source>
        <dbReference type="ARBA" id="ARBA00022840"/>
    </source>
</evidence>
<dbReference type="GO" id="GO:0046872">
    <property type="term" value="F:metal ion binding"/>
    <property type="evidence" value="ECO:0007669"/>
    <property type="project" value="UniProtKB-KW"/>
</dbReference>
<dbReference type="InterPro" id="IPR010614">
    <property type="entry name" value="RAD3-like_helicase_DEAD"/>
</dbReference>
<keyword evidence="5" id="KW-0479">Metal-binding</keyword>
<evidence type="ECO:0000256" key="8">
    <source>
        <dbReference type="ARBA" id="ARBA00022801"/>
    </source>
</evidence>
<evidence type="ECO:0000256" key="7">
    <source>
        <dbReference type="ARBA" id="ARBA00022763"/>
    </source>
</evidence>
<evidence type="ECO:0000256" key="16">
    <source>
        <dbReference type="ARBA" id="ARBA00044969"/>
    </source>
</evidence>
<evidence type="ECO:0000259" key="20">
    <source>
        <dbReference type="PROSITE" id="PS51193"/>
    </source>
</evidence>
<evidence type="ECO:0000256" key="3">
    <source>
        <dbReference type="ARBA" id="ARBA00008792"/>
    </source>
</evidence>
<dbReference type="GO" id="GO:0005524">
    <property type="term" value="F:ATP binding"/>
    <property type="evidence" value="ECO:0007669"/>
    <property type="project" value="UniProtKB-KW"/>
</dbReference>
<comment type="catalytic activity">
    <reaction evidence="17">
        <text>ATP + H2O = ADP + phosphate + H(+)</text>
        <dbReference type="Rhea" id="RHEA:13065"/>
        <dbReference type="ChEBI" id="CHEBI:15377"/>
        <dbReference type="ChEBI" id="CHEBI:15378"/>
        <dbReference type="ChEBI" id="CHEBI:30616"/>
        <dbReference type="ChEBI" id="CHEBI:43474"/>
        <dbReference type="ChEBI" id="CHEBI:456216"/>
        <dbReference type="EC" id="5.6.2.3"/>
    </reaction>
</comment>
<dbReference type="SUPFAM" id="SSF52540">
    <property type="entry name" value="P-loop containing nucleoside triphosphate hydrolases"/>
    <property type="match status" value="1"/>
</dbReference>
<gene>
    <name evidence="21" type="ORF">INT45_006016</name>
</gene>
<dbReference type="Gene3D" id="3.40.50.300">
    <property type="entry name" value="P-loop containing nucleotide triphosphate hydrolases"/>
    <property type="match status" value="2"/>
</dbReference>
<dbReference type="InterPro" id="IPR027417">
    <property type="entry name" value="P-loop_NTPase"/>
</dbReference>
<dbReference type="GO" id="GO:0016818">
    <property type="term" value="F:hydrolase activity, acting on acid anhydrides, in phosphorus-containing anhydrides"/>
    <property type="evidence" value="ECO:0007669"/>
    <property type="project" value="InterPro"/>
</dbReference>
<feature type="compositionally biased region" description="Basic and acidic residues" evidence="19">
    <location>
        <begin position="9"/>
        <end position="21"/>
    </location>
</feature>
<dbReference type="Proteomes" id="UP000646827">
    <property type="component" value="Unassembled WGS sequence"/>
</dbReference>
<dbReference type="FunFam" id="3.40.50.300:FF:000731">
    <property type="entry name" value="Fanconi anemia group J protein homolog"/>
    <property type="match status" value="1"/>
</dbReference>
<dbReference type="Pfam" id="PF13307">
    <property type="entry name" value="Helicase_C_2"/>
    <property type="match status" value="1"/>
</dbReference>
<feature type="region of interest" description="Disordered" evidence="19">
    <location>
        <begin position="1"/>
        <end position="28"/>
    </location>
</feature>
<keyword evidence="15" id="KW-0539">Nucleus</keyword>
<dbReference type="PANTHER" id="PTHR11472">
    <property type="entry name" value="DNA REPAIR DEAD HELICASE RAD3/XP-D SUBFAMILY MEMBER"/>
    <property type="match status" value="1"/>
</dbReference>
<evidence type="ECO:0000256" key="4">
    <source>
        <dbReference type="ARBA" id="ARBA00022485"/>
    </source>
</evidence>
<dbReference type="SMART" id="SM00491">
    <property type="entry name" value="HELICc2"/>
    <property type="match status" value="1"/>
</dbReference>
<name>A0A8H7VTB6_9FUNG</name>
<evidence type="ECO:0000256" key="18">
    <source>
        <dbReference type="ARBA" id="ARBA00082714"/>
    </source>
</evidence>
<evidence type="ECO:0000256" key="6">
    <source>
        <dbReference type="ARBA" id="ARBA00022741"/>
    </source>
</evidence>
<comment type="caution">
    <text evidence="21">The sequence shown here is derived from an EMBL/GenBank/DDBJ whole genome shotgun (WGS) entry which is preliminary data.</text>
</comment>
<proteinExistence type="inferred from homology"/>
<dbReference type="EC" id="5.6.2.3" evidence="16"/>
<keyword evidence="11" id="KW-0408">Iron</keyword>
<evidence type="ECO:0000256" key="12">
    <source>
        <dbReference type="ARBA" id="ARBA00023014"/>
    </source>
</evidence>
<evidence type="ECO:0000256" key="9">
    <source>
        <dbReference type="ARBA" id="ARBA00022806"/>
    </source>
</evidence>
<dbReference type="InterPro" id="IPR045028">
    <property type="entry name" value="DinG/Rad3-like"/>
</dbReference>
<dbReference type="GO" id="GO:0043139">
    <property type="term" value="F:5'-3' DNA helicase activity"/>
    <property type="evidence" value="ECO:0007669"/>
    <property type="project" value="UniProtKB-EC"/>
</dbReference>
<keyword evidence="9" id="KW-0347">Helicase</keyword>
<comment type="subcellular location">
    <subcellularLocation>
        <location evidence="2">Nucleus</location>
    </subcellularLocation>
</comment>
<evidence type="ECO:0000256" key="19">
    <source>
        <dbReference type="SAM" id="MobiDB-lite"/>
    </source>
</evidence>
<evidence type="ECO:0000256" key="11">
    <source>
        <dbReference type="ARBA" id="ARBA00023004"/>
    </source>
</evidence>
<dbReference type="InterPro" id="IPR006554">
    <property type="entry name" value="Helicase-like_DEXD_c2"/>
</dbReference>
<reference evidence="21 22" key="1">
    <citation type="submission" date="2020-12" db="EMBL/GenBank/DDBJ databases">
        <title>Metabolic potential, ecology and presence of endohyphal bacteria is reflected in genomic diversity of Mucoromycotina.</title>
        <authorList>
            <person name="Muszewska A."/>
            <person name="Okrasinska A."/>
            <person name="Steczkiewicz K."/>
            <person name="Drgas O."/>
            <person name="Orlowska M."/>
            <person name="Perlinska-Lenart U."/>
            <person name="Aleksandrzak-Piekarczyk T."/>
            <person name="Szatraj K."/>
            <person name="Zielenkiewicz U."/>
            <person name="Pilsyk S."/>
            <person name="Malc E."/>
            <person name="Mieczkowski P."/>
            <person name="Kruszewska J.S."/>
            <person name="Biernat P."/>
            <person name="Pawlowska J."/>
        </authorList>
    </citation>
    <scope>NUCLEOTIDE SEQUENCE [LARGE SCALE GENOMIC DNA]</scope>
    <source>
        <strain evidence="21 22">CBS 142.35</strain>
    </source>
</reference>
<keyword evidence="7" id="KW-0227">DNA damage</keyword>
<accession>A0A8H7VTB6</accession>
<dbReference type="EMBL" id="JAEPRB010000018">
    <property type="protein sequence ID" value="KAG2226344.1"/>
    <property type="molecule type" value="Genomic_DNA"/>
</dbReference>
<evidence type="ECO:0000256" key="14">
    <source>
        <dbReference type="ARBA" id="ARBA00023235"/>
    </source>
</evidence>
<dbReference type="InterPro" id="IPR013020">
    <property type="entry name" value="Rad3/Chl1-like"/>
</dbReference>
<dbReference type="GO" id="GO:0003677">
    <property type="term" value="F:DNA binding"/>
    <property type="evidence" value="ECO:0007669"/>
    <property type="project" value="InterPro"/>
</dbReference>
<protein>
    <recommendedName>
        <fullName evidence="16">DNA 5'-3' helicase</fullName>
        <ecNumber evidence="16">5.6.2.3</ecNumber>
    </recommendedName>
    <alternativeName>
        <fullName evidence="18">DNA 5'-3' helicase FANCJ</fullName>
    </alternativeName>
</protein>
<evidence type="ECO:0000256" key="1">
    <source>
        <dbReference type="ARBA" id="ARBA00001966"/>
    </source>
</evidence>